<evidence type="ECO:0000313" key="2">
    <source>
        <dbReference type="Proteomes" id="UP000199048"/>
    </source>
</evidence>
<sequence length="217" mass="24161">MGRAPDLTRRVLSVPGSFRRGTTPEVTREAEAFPSDEIHIGGSAAMSTIAEVAIHLDLSERRVRELQGMNVLPKAARGDLDCDVCRVAYIRYLRDLQPEPPQPGDLDPAQERARKDKALAETAELRNAVTRGELVRYDDVERDVREILLATRERFLAVPVEVQTDMPPEVAQLAHDVVRNRLYVAMEDMAADGDAQVLAEAEARKAVAKQAKQRRSL</sequence>
<reference evidence="2" key="1">
    <citation type="submission" date="2016-10" db="EMBL/GenBank/DDBJ databases">
        <authorList>
            <person name="Varghese N."/>
            <person name="Submissions S."/>
        </authorList>
    </citation>
    <scope>NUCLEOTIDE SEQUENCE [LARGE SCALE GENOMIC DNA]</scope>
    <source>
        <strain evidence="2">BL36</strain>
    </source>
</reference>
<keyword evidence="2" id="KW-1185">Reference proteome</keyword>
<gene>
    <name evidence="1" type="ORF">SAMN05192568_109711</name>
</gene>
<dbReference type="STRING" id="582667.SAMN05192568_109711"/>
<accession>A0A1I4VF06</accession>
<protein>
    <recommendedName>
        <fullName evidence="3">Phage DNA packaging protein, Nu1 subunit of terminase</fullName>
    </recommendedName>
</protein>
<name>A0A1I4VF06_9HYPH</name>
<evidence type="ECO:0000313" key="1">
    <source>
        <dbReference type="EMBL" id="SFM99748.1"/>
    </source>
</evidence>
<proteinExistence type="predicted"/>
<dbReference type="Proteomes" id="UP000199048">
    <property type="component" value="Unassembled WGS sequence"/>
</dbReference>
<dbReference type="AlphaFoldDB" id="A0A1I4VF06"/>
<evidence type="ECO:0008006" key="3">
    <source>
        <dbReference type="Google" id="ProtNLM"/>
    </source>
</evidence>
<dbReference type="EMBL" id="FOTK01000097">
    <property type="protein sequence ID" value="SFM99748.1"/>
    <property type="molecule type" value="Genomic_DNA"/>
</dbReference>
<organism evidence="1 2">
    <name type="scientific">Methylobacterium pseudosasicola</name>
    <dbReference type="NCBI Taxonomy" id="582667"/>
    <lineage>
        <taxon>Bacteria</taxon>
        <taxon>Pseudomonadati</taxon>
        <taxon>Pseudomonadota</taxon>
        <taxon>Alphaproteobacteria</taxon>
        <taxon>Hyphomicrobiales</taxon>
        <taxon>Methylobacteriaceae</taxon>
        <taxon>Methylobacterium</taxon>
    </lineage>
</organism>